<evidence type="ECO:0000256" key="2">
    <source>
        <dbReference type="SAM" id="MobiDB-lite"/>
    </source>
</evidence>
<organism evidence="3 4">
    <name type="scientific">Vibrio cidicii</name>
    <dbReference type="NCBI Taxonomy" id="1763883"/>
    <lineage>
        <taxon>Bacteria</taxon>
        <taxon>Pseudomonadati</taxon>
        <taxon>Pseudomonadota</taxon>
        <taxon>Gammaproteobacteria</taxon>
        <taxon>Vibrionales</taxon>
        <taxon>Vibrionaceae</taxon>
        <taxon>Vibrio</taxon>
    </lineage>
</organism>
<dbReference type="Proteomes" id="UP000075609">
    <property type="component" value="Unassembled WGS sequence"/>
</dbReference>
<dbReference type="RefSeq" id="WP_061899169.1">
    <property type="nucleotide sequence ID" value="NZ_LOBP01000046.1"/>
</dbReference>
<keyword evidence="1" id="KW-0175">Coiled coil</keyword>
<feature type="compositionally biased region" description="Pro residues" evidence="2">
    <location>
        <begin position="396"/>
        <end position="405"/>
    </location>
</feature>
<keyword evidence="4" id="KW-1185">Reference proteome</keyword>
<name>A0ABR5W5R3_9VIBR</name>
<dbReference type="EMBL" id="LOBP01000046">
    <property type="protein sequence ID" value="KYN90554.1"/>
    <property type="molecule type" value="Genomic_DNA"/>
</dbReference>
<feature type="coiled-coil region" evidence="1">
    <location>
        <begin position="477"/>
        <end position="504"/>
    </location>
</feature>
<proteinExistence type="predicted"/>
<feature type="region of interest" description="Disordered" evidence="2">
    <location>
        <begin position="388"/>
        <end position="407"/>
    </location>
</feature>
<evidence type="ECO:0000313" key="3">
    <source>
        <dbReference type="EMBL" id="KYN90554.1"/>
    </source>
</evidence>
<evidence type="ECO:0000313" key="4">
    <source>
        <dbReference type="Proteomes" id="UP000075609"/>
    </source>
</evidence>
<comment type="caution">
    <text evidence="3">The sequence shown here is derived from an EMBL/GenBank/DDBJ whole genome shotgun (WGS) entry which is preliminary data.</text>
</comment>
<evidence type="ECO:0000256" key="1">
    <source>
        <dbReference type="SAM" id="Coils"/>
    </source>
</evidence>
<feature type="coiled-coil region" evidence="1">
    <location>
        <begin position="312"/>
        <end position="382"/>
    </location>
</feature>
<gene>
    <name evidence="3" type="ORF">ATY35_09695</name>
</gene>
<evidence type="ECO:0008006" key="5">
    <source>
        <dbReference type="Google" id="ProtNLM"/>
    </source>
</evidence>
<protein>
    <recommendedName>
        <fullName evidence="5">Bacteriophage tail tape measure N-terminal domain-containing protein</fullName>
    </recommendedName>
</protein>
<sequence>MSAQIADFNLRFNADTVKFQKDVDYAKKMLRGYTKEAKAANDGNASLTKSLESAADNAKSAGQNFLKVSGTVTGMVGAMVGATGYLITRQAEQAREIERMANVAQVSAEEIQAMSYAAQQYNINGDKMADILKDTNDKLGDFLENGGGEFKDFFDNIAPQVGLTAQELSRLSSPEVLVAVKNALDQANVPMKEQLSYLEKIADEASALTPLLENNGKKLYELTERYDKLNVAMSDYDIEKFKQMDQKLTDVSMKIERSFANAVVGSSQQIDWFTDKLVIAVNYWGTLFDSMSETPKTESGILSKLGDAQSDAKTTRILLERARKELEALKLTQKNAEGDLEMQAHLANARFGDKVDKAQAKVDKLANEYARLQALIDKYQEQYEIDVLGRNDTPPGSKPSTPPQPRLLTETAEQKNGAKQLNSFDDIYASDYQKMKAAHEQRLADIEALQLSEKEITERGYESIEAVKQAYREKEKSNFAQDKQRFEENQLEKLTAQQQASQRQIELIAAGENSALKQEEFAYEDRKAALAKQFSQAYSQAEGNQALQQELEDQYFLNREVLWEEHQSRLTDIEKTEAEKRKQYNQQVAADLLSFTSQQFGITLSALKDGGKESSRAYKVLFAAQKAAAIPSMIMATEEAATKALTLGPYAGPLMSGFIRTMGYASVGIASGQAIAGMAHSGIESIPREGTWLLDKGERVYTNESARKLDSMYEQVSRGRAADSGGDAFHFTIQALDAKNVEQILMNNREVIYGAVSSAKADRGESF</sequence>
<accession>A0ABR5W5R3</accession>
<reference evidence="3 4" key="1">
    <citation type="submission" date="2015-12" db="EMBL/GenBank/DDBJ databases">
        <authorList>
            <person name="Tarr C.L."/>
            <person name="Gladney L.M."/>
        </authorList>
    </citation>
    <scope>NUCLEOTIDE SEQUENCE [LARGE SCALE GENOMIC DNA]</scope>
    <source>
        <strain evidence="3 4">1048-83</strain>
    </source>
</reference>